<feature type="compositionally biased region" description="Low complexity" evidence="1">
    <location>
        <begin position="217"/>
        <end position="242"/>
    </location>
</feature>
<evidence type="ECO:0000259" key="3">
    <source>
        <dbReference type="PROSITE" id="PS50842"/>
    </source>
</evidence>
<feature type="chain" id="PRO_5017061926" description="Expansin-like EG45 domain-containing protein" evidence="2">
    <location>
        <begin position="27"/>
        <end position="698"/>
    </location>
</feature>
<dbReference type="PANTHER" id="PTHR31867">
    <property type="entry name" value="EXPANSIN-A15"/>
    <property type="match status" value="1"/>
</dbReference>
<name>A0A383VNQ5_TETOB</name>
<dbReference type="PROSITE" id="PS51257">
    <property type="entry name" value="PROKAR_LIPOPROTEIN"/>
    <property type="match status" value="1"/>
</dbReference>
<sequence length="698" mass="72759">MHGRSATAAALLLALLCSCLTLSSLAQSTSADISVDSSPAPAQPAPAAAASSGLTPELAAAIGAPSLGAIIPEGAAAATTSPSSSPAASPAPSSPLPSPSPVPAAAAAAASSPPPANATTSASPSPSPSAAETTEAPRESPSPAVAPESPTSSPELNNLSPSPRPSRGPEPITAVAPELPSPSNASSTARPASPAAAAALPSPVPEPATEGEASQGTTAATTPSTNRTTAATNITAAAPLTNRTPSRPFVPFSGGPNSRFATNYPLPDLPGTIRGPPGCNRVITPNPPVEGDFTDDLNSTLSVSPKRPSPDVPVGEWIPGRVTFYGADDRLEASRLACGEPPGQYGILAQGACGYTNSDGSLPFPREMYAAAADANADYPGSCGRCYQIRCRTGPFENNGRQMRSSDLPFNRGVYVQGDNEGRPWPGSPFANRDITWTQCWDEERTITVRIADACPCQYLIAETGEIRHQPWCCGGANHFDISFWAFEKLAHPSYGVMKMEYRPVDCETNAPLRSIPGFVNQTIFGDTIEPGWKWRPYSAKNAQLLVRGQGVDGSVATCASLSQGGAFVFACRQCNATGYQPFAKARTLSFDIRSNTRSDDPFASSTPRGALPPLKLFMMNDEAQTYCGAEVVLGNATTNSTQYATRAEGDWYRVQIPLSSWQCDRGSVGSLTNVDRVDFQNINERDADVCLDNIALV</sequence>
<protein>
    <recommendedName>
        <fullName evidence="3">Expansin-like EG45 domain-containing protein</fullName>
    </recommendedName>
</protein>
<dbReference type="InterPro" id="IPR036908">
    <property type="entry name" value="RlpA-like_sf"/>
</dbReference>
<dbReference type="Gene3D" id="2.40.40.10">
    <property type="entry name" value="RlpA-like domain"/>
    <property type="match status" value="1"/>
</dbReference>
<feature type="signal peptide" evidence="2">
    <location>
        <begin position="1"/>
        <end position="26"/>
    </location>
</feature>
<dbReference type="SUPFAM" id="SSF50685">
    <property type="entry name" value="Barwin-like endoglucanases"/>
    <property type="match status" value="1"/>
</dbReference>
<dbReference type="AlphaFoldDB" id="A0A383VNQ5"/>
<dbReference type="Proteomes" id="UP000256970">
    <property type="component" value="Unassembled WGS sequence"/>
</dbReference>
<dbReference type="EMBL" id="FNXT01000712">
    <property type="protein sequence ID" value="SZX66553.1"/>
    <property type="molecule type" value="Genomic_DNA"/>
</dbReference>
<dbReference type="STRING" id="3088.A0A383VNQ5"/>
<feature type="region of interest" description="Disordered" evidence="1">
    <location>
        <begin position="75"/>
        <end position="255"/>
    </location>
</feature>
<dbReference type="InterPro" id="IPR007112">
    <property type="entry name" value="Expansin/allergen_DPBB_dom"/>
</dbReference>
<keyword evidence="2" id="KW-0732">Signal</keyword>
<dbReference type="InterPro" id="IPR009009">
    <property type="entry name" value="RlpA-like_DPBB"/>
</dbReference>
<dbReference type="GO" id="GO:0009664">
    <property type="term" value="P:plant-type cell wall organization"/>
    <property type="evidence" value="ECO:0007669"/>
    <property type="project" value="InterPro"/>
</dbReference>
<feature type="compositionally biased region" description="Low complexity" evidence="1">
    <location>
        <begin position="181"/>
        <end position="201"/>
    </location>
</feature>
<feature type="domain" description="Expansin-like EG45" evidence="3">
    <location>
        <begin position="350"/>
        <end position="512"/>
    </location>
</feature>
<accession>A0A383VNQ5</accession>
<dbReference type="PROSITE" id="PS50842">
    <property type="entry name" value="EXPANSIN_EG45"/>
    <property type="match status" value="1"/>
</dbReference>
<gene>
    <name evidence="4" type="ORF">BQ4739_LOCUS6956</name>
</gene>
<feature type="compositionally biased region" description="Pro residues" evidence="1">
    <location>
        <begin position="92"/>
        <end position="102"/>
    </location>
</feature>
<dbReference type="CDD" id="cd22271">
    <property type="entry name" value="DPBB_EXP_N-like"/>
    <property type="match status" value="1"/>
</dbReference>
<dbReference type="InterPro" id="IPR002963">
    <property type="entry name" value="Expansin"/>
</dbReference>
<evidence type="ECO:0000313" key="4">
    <source>
        <dbReference type="EMBL" id="SZX66553.1"/>
    </source>
</evidence>
<evidence type="ECO:0000256" key="1">
    <source>
        <dbReference type="SAM" id="MobiDB-lite"/>
    </source>
</evidence>
<evidence type="ECO:0000256" key="2">
    <source>
        <dbReference type="SAM" id="SignalP"/>
    </source>
</evidence>
<dbReference type="Pfam" id="PF03330">
    <property type="entry name" value="DPBB_1"/>
    <property type="match status" value="1"/>
</dbReference>
<organism evidence="4 5">
    <name type="scientific">Tetradesmus obliquus</name>
    <name type="common">Green alga</name>
    <name type="synonym">Acutodesmus obliquus</name>
    <dbReference type="NCBI Taxonomy" id="3088"/>
    <lineage>
        <taxon>Eukaryota</taxon>
        <taxon>Viridiplantae</taxon>
        <taxon>Chlorophyta</taxon>
        <taxon>core chlorophytes</taxon>
        <taxon>Chlorophyceae</taxon>
        <taxon>CS clade</taxon>
        <taxon>Sphaeropleales</taxon>
        <taxon>Scenedesmaceae</taxon>
        <taxon>Tetradesmus</taxon>
    </lineage>
</organism>
<feature type="compositionally biased region" description="Low complexity" evidence="1">
    <location>
        <begin position="75"/>
        <end position="91"/>
    </location>
</feature>
<reference evidence="4 5" key="1">
    <citation type="submission" date="2016-10" db="EMBL/GenBank/DDBJ databases">
        <authorList>
            <person name="Cai Z."/>
        </authorList>
    </citation>
    <scope>NUCLEOTIDE SEQUENCE [LARGE SCALE GENOMIC DNA]</scope>
</reference>
<feature type="compositionally biased region" description="Low complexity" evidence="1">
    <location>
        <begin position="103"/>
        <end position="161"/>
    </location>
</feature>
<evidence type="ECO:0000313" key="5">
    <source>
        <dbReference type="Proteomes" id="UP000256970"/>
    </source>
</evidence>
<proteinExistence type="predicted"/>
<keyword evidence="5" id="KW-1185">Reference proteome</keyword>